<keyword evidence="3" id="KW-1185">Reference proteome</keyword>
<evidence type="ECO:0000313" key="3">
    <source>
        <dbReference type="Proteomes" id="UP000321513"/>
    </source>
</evidence>
<comment type="caution">
    <text evidence="2">The sequence shown here is derived from an EMBL/GenBank/DDBJ whole genome shotgun (WGS) entry which is preliminary data.</text>
</comment>
<dbReference type="Proteomes" id="UP000321513">
    <property type="component" value="Unassembled WGS sequence"/>
</dbReference>
<feature type="transmembrane region" description="Helical" evidence="1">
    <location>
        <begin position="56"/>
        <end position="76"/>
    </location>
</feature>
<keyword evidence="1" id="KW-1133">Transmembrane helix</keyword>
<sequence length="178" mass="20336">MQDTVYETKFEESQSFRQKGLFVVYFILLALLGLFIYADVQQIILDRPFGSKPAPIVVLVFITFFILALLVLFYVARLQTIISEEGVKFRWVPFQRAFSHYTWENIIKAEIIKYGFVGYGLRLTSYGTVHNVAGNKGLQLTLKSGGRVVLGTQKPVQLEAFLQQIDKLPKDYSERLSG</sequence>
<proteinExistence type="predicted"/>
<feature type="transmembrane region" description="Helical" evidence="1">
    <location>
        <begin position="21"/>
        <end position="44"/>
    </location>
</feature>
<evidence type="ECO:0000256" key="1">
    <source>
        <dbReference type="SAM" id="Phobius"/>
    </source>
</evidence>
<dbReference type="RefSeq" id="WP_147202546.1">
    <property type="nucleotide sequence ID" value="NZ_BJYT01000002.1"/>
</dbReference>
<evidence type="ECO:0008006" key="4">
    <source>
        <dbReference type="Google" id="ProtNLM"/>
    </source>
</evidence>
<gene>
    <name evidence="2" type="ORF">SAE01_09870</name>
</gene>
<keyword evidence="1" id="KW-0812">Transmembrane</keyword>
<protein>
    <recommendedName>
        <fullName evidence="4">DUF304 domain-containing protein</fullName>
    </recommendedName>
</protein>
<name>A0A512B951_9BACT</name>
<evidence type="ECO:0000313" key="2">
    <source>
        <dbReference type="EMBL" id="GEO08491.1"/>
    </source>
</evidence>
<dbReference type="EMBL" id="BJYT01000002">
    <property type="protein sequence ID" value="GEO08491.1"/>
    <property type="molecule type" value="Genomic_DNA"/>
</dbReference>
<dbReference type="OrthoDB" id="582675at2"/>
<reference evidence="2 3" key="1">
    <citation type="submission" date="2019-07" db="EMBL/GenBank/DDBJ databases">
        <title>Whole genome shotgun sequence of Segetibacter aerophilus NBRC 106135.</title>
        <authorList>
            <person name="Hosoyama A."/>
            <person name="Uohara A."/>
            <person name="Ohji S."/>
            <person name="Ichikawa N."/>
        </authorList>
    </citation>
    <scope>NUCLEOTIDE SEQUENCE [LARGE SCALE GENOMIC DNA]</scope>
    <source>
        <strain evidence="2 3">NBRC 106135</strain>
    </source>
</reference>
<dbReference type="AlphaFoldDB" id="A0A512B951"/>
<keyword evidence="1" id="KW-0472">Membrane</keyword>
<accession>A0A512B951</accession>
<organism evidence="2 3">
    <name type="scientific">Segetibacter aerophilus</name>
    <dbReference type="NCBI Taxonomy" id="670293"/>
    <lineage>
        <taxon>Bacteria</taxon>
        <taxon>Pseudomonadati</taxon>
        <taxon>Bacteroidota</taxon>
        <taxon>Chitinophagia</taxon>
        <taxon>Chitinophagales</taxon>
        <taxon>Chitinophagaceae</taxon>
        <taxon>Segetibacter</taxon>
    </lineage>
</organism>